<dbReference type="SMART" id="SM00364">
    <property type="entry name" value="LRR_BAC"/>
    <property type="match status" value="7"/>
</dbReference>
<dbReference type="InterPro" id="IPR051071">
    <property type="entry name" value="LRR-bact_E3_ubiq_ligases"/>
</dbReference>
<sequence length="379" mass="43159">MGLNCFGISFSSPNITLDSDSTHQKLSKSDYHAIWKKWENAAIPGEGEQRDMAVEAMKIHLKNKNATELNLNNLGLRSLPDILPPCTKLNVSNNYLTELPLLPANLTHLNLANNQLTNISGHFPLPDNLTHLNLANNQLTNISSHFPLLGNLTHLDLANNQLVELPMHFLTQLDRLEKFTVAYNKLTELPELPNTLESLNADNNQLHCLPEKLPTSLRLITASNNQITQLPEAIFDLFSDSKIVLKNNPLTEKTYYFPYGSIVPNILMSPSCLTKLKYSSYEPLSEIVKHWLTPEQQQFLEKKWLEIEKDPESEGFTKYLNQLINIPKLVHKPRPNPQLHVRDISDFSKQKMKKTLLDIVNSCSLRQAIFLKYNTKPNL</sequence>
<dbReference type="InterPro" id="IPR032675">
    <property type="entry name" value="LRR_dom_sf"/>
</dbReference>
<evidence type="ECO:0000256" key="3">
    <source>
        <dbReference type="ARBA" id="ARBA00022525"/>
    </source>
</evidence>
<dbReference type="Pfam" id="PF12468">
    <property type="entry name" value="LRR_TTSS"/>
    <property type="match status" value="1"/>
</dbReference>
<proteinExistence type="inferred from homology"/>
<dbReference type="Pfam" id="PF13855">
    <property type="entry name" value="LRR_8"/>
    <property type="match status" value="1"/>
</dbReference>
<comment type="similarity">
    <text evidence="2">Belongs to the LRR-containing bacterial E3 ligase family.</text>
</comment>
<dbReference type="InterPro" id="IPR001611">
    <property type="entry name" value="Leu-rich_rpt"/>
</dbReference>
<feature type="domain" description="LRR-containing bacterial E3 ligase N-terminal" evidence="6">
    <location>
        <begin position="3"/>
        <end position="55"/>
    </location>
</feature>
<evidence type="ECO:0000256" key="1">
    <source>
        <dbReference type="ARBA" id="ARBA00004613"/>
    </source>
</evidence>
<keyword evidence="8" id="KW-1185">Reference proteome</keyword>
<organism evidence="7 8">
    <name type="scientific">Yersinia pseudotuberculosis</name>
    <dbReference type="NCBI Taxonomy" id="633"/>
    <lineage>
        <taxon>Bacteria</taxon>
        <taxon>Pseudomonadati</taxon>
        <taxon>Pseudomonadota</taxon>
        <taxon>Gammaproteobacteria</taxon>
        <taxon>Enterobacterales</taxon>
        <taxon>Yersiniaceae</taxon>
        <taxon>Yersinia</taxon>
    </lineage>
</organism>
<evidence type="ECO:0000256" key="4">
    <source>
        <dbReference type="ARBA" id="ARBA00022614"/>
    </source>
</evidence>
<evidence type="ECO:0000313" key="8">
    <source>
        <dbReference type="Proteomes" id="UP000268669"/>
    </source>
</evidence>
<dbReference type="SUPFAM" id="SSF52058">
    <property type="entry name" value="L domain-like"/>
    <property type="match status" value="1"/>
</dbReference>
<protein>
    <recommendedName>
        <fullName evidence="6">LRR-containing bacterial E3 ligase N-terminal domain-containing protein</fullName>
    </recommendedName>
</protein>
<dbReference type="SMART" id="SM00369">
    <property type="entry name" value="LRR_TYP"/>
    <property type="match status" value="5"/>
</dbReference>
<keyword evidence="3" id="KW-0964">Secreted</keyword>
<evidence type="ECO:0000259" key="6">
    <source>
        <dbReference type="Pfam" id="PF12468"/>
    </source>
</evidence>
<dbReference type="Proteomes" id="UP000268669">
    <property type="component" value="Chromosome"/>
</dbReference>
<dbReference type="InterPro" id="IPR032674">
    <property type="entry name" value="LRR_E3_ligase_N"/>
</dbReference>
<dbReference type="PANTHER" id="PTHR47114:SF2">
    <property type="entry name" value="OLIGODENDROCYTE-MYELIN GLYCOPROTEIN"/>
    <property type="match status" value="1"/>
</dbReference>
<dbReference type="InterPro" id="IPR003591">
    <property type="entry name" value="Leu-rich_rpt_typical-subtyp"/>
</dbReference>
<reference evidence="7" key="1">
    <citation type="submission" date="2018-11" db="EMBL/GenBank/DDBJ databases">
        <title>FDA dAtabase for Regulatory Grade micrObial Sequences (FDA-ARGOS): Supporting development and validation of Infectious Disease Dx tests.</title>
        <authorList>
            <person name="Bliska J."/>
            <person name="Cleland M.-M."/>
            <person name="Tallon L."/>
            <person name="Sadzewicz L."/>
            <person name="Zhao X."/>
            <person name="Vavikolanu K."/>
            <person name="Mehta A."/>
            <person name="Aluvathingal J."/>
            <person name="Nadendla S."/>
            <person name="Yan Y."/>
            <person name="Sichtig H."/>
        </authorList>
    </citation>
    <scope>NUCLEOTIDE SEQUENCE [LARGE SCALE GENOMIC DNA]</scope>
    <source>
        <strain evidence="7">FDAARGOS_581</strain>
    </source>
</reference>
<evidence type="ECO:0000256" key="5">
    <source>
        <dbReference type="ARBA" id="ARBA00022737"/>
    </source>
</evidence>
<gene>
    <name evidence="7" type="ORF">EGX47_15150</name>
</gene>
<comment type="subcellular location">
    <subcellularLocation>
        <location evidence="1">Secreted</location>
    </subcellularLocation>
</comment>
<keyword evidence="5" id="KW-0677">Repeat</keyword>
<evidence type="ECO:0000256" key="2">
    <source>
        <dbReference type="ARBA" id="ARBA00009868"/>
    </source>
</evidence>
<keyword evidence="4" id="KW-0433">Leucine-rich repeat</keyword>
<name>A0ABN5R684_YERPU</name>
<dbReference type="PANTHER" id="PTHR47114">
    <property type="match status" value="1"/>
</dbReference>
<dbReference type="PROSITE" id="PS51450">
    <property type="entry name" value="LRR"/>
    <property type="match status" value="3"/>
</dbReference>
<accession>A0ABN5R684</accession>
<dbReference type="EMBL" id="CP033713">
    <property type="protein sequence ID" value="AYW92503.1"/>
    <property type="molecule type" value="Genomic_DNA"/>
</dbReference>
<evidence type="ECO:0000313" key="7">
    <source>
        <dbReference type="EMBL" id="AYW92503.1"/>
    </source>
</evidence>
<dbReference type="Gene3D" id="3.80.10.10">
    <property type="entry name" value="Ribonuclease Inhibitor"/>
    <property type="match status" value="1"/>
</dbReference>